<dbReference type="PANTHER" id="PTHR33308">
    <property type="entry name" value="PEPTIDOGLYCAN HYDROLASE FLGJ"/>
    <property type="match status" value="1"/>
</dbReference>
<dbReference type="Proteomes" id="UP000050816">
    <property type="component" value="Unassembled WGS sequence"/>
</dbReference>
<name>A0A0R1U7K3_9LACO</name>
<evidence type="ECO:0000256" key="1">
    <source>
        <dbReference type="ARBA" id="ARBA00010266"/>
    </source>
</evidence>
<accession>A0A0R1U7K3</accession>
<evidence type="ECO:0000313" key="6">
    <source>
        <dbReference type="EMBL" id="KRL89225.1"/>
    </source>
</evidence>
<dbReference type="Gene3D" id="4.10.80.30">
    <property type="entry name" value="DNA polymerase, domain 6"/>
    <property type="match status" value="1"/>
</dbReference>
<dbReference type="Gene3D" id="1.10.530.10">
    <property type="match status" value="1"/>
</dbReference>
<feature type="region of interest" description="Disordered" evidence="3">
    <location>
        <begin position="119"/>
        <end position="165"/>
    </location>
</feature>
<reference evidence="6 7" key="1">
    <citation type="journal article" date="2015" name="Genome Announc.">
        <title>Expanding the biotechnology potential of lactobacilli through comparative genomics of 213 strains and associated genera.</title>
        <authorList>
            <person name="Sun Z."/>
            <person name="Harris H.M."/>
            <person name="McCann A."/>
            <person name="Guo C."/>
            <person name="Argimon S."/>
            <person name="Zhang W."/>
            <person name="Yang X."/>
            <person name="Jeffery I.B."/>
            <person name="Cooney J.C."/>
            <person name="Kagawa T.F."/>
            <person name="Liu W."/>
            <person name="Song Y."/>
            <person name="Salvetti E."/>
            <person name="Wrobel A."/>
            <person name="Rasinkangas P."/>
            <person name="Parkhill J."/>
            <person name="Rea M.C."/>
            <person name="O'Sullivan O."/>
            <person name="Ritari J."/>
            <person name="Douillard F.P."/>
            <person name="Paul Ross R."/>
            <person name="Yang R."/>
            <person name="Briner A.E."/>
            <person name="Felis G.E."/>
            <person name="de Vos W.M."/>
            <person name="Barrangou R."/>
            <person name="Klaenhammer T.R."/>
            <person name="Caufield P.W."/>
            <person name="Cui Y."/>
            <person name="Zhang H."/>
            <person name="O'Toole P.W."/>
        </authorList>
    </citation>
    <scope>NUCLEOTIDE SEQUENCE [LARGE SCALE GENOMIC DNA]</scope>
    <source>
        <strain evidence="6 7">DSM 15946</strain>
    </source>
</reference>
<dbReference type="RefSeq" id="WP_056955128.1">
    <property type="nucleotide sequence ID" value="NZ_AZFK01000052.1"/>
</dbReference>
<dbReference type="SMART" id="SM00047">
    <property type="entry name" value="LYZ2"/>
    <property type="match status" value="1"/>
</dbReference>
<dbReference type="Pfam" id="PF01832">
    <property type="entry name" value="Glucosaminidase"/>
    <property type="match status" value="1"/>
</dbReference>
<evidence type="ECO:0000256" key="2">
    <source>
        <dbReference type="ARBA" id="ARBA00022801"/>
    </source>
</evidence>
<evidence type="ECO:0000313" key="7">
    <source>
        <dbReference type="Proteomes" id="UP000050816"/>
    </source>
</evidence>
<keyword evidence="4" id="KW-0732">Signal</keyword>
<dbReference type="GO" id="GO:0004040">
    <property type="term" value="F:amidase activity"/>
    <property type="evidence" value="ECO:0007669"/>
    <property type="project" value="InterPro"/>
</dbReference>
<evidence type="ECO:0000256" key="4">
    <source>
        <dbReference type="SAM" id="SignalP"/>
    </source>
</evidence>
<dbReference type="PATRIC" id="fig|1423760.3.peg.1935"/>
<evidence type="ECO:0000256" key="3">
    <source>
        <dbReference type="SAM" id="MobiDB-lite"/>
    </source>
</evidence>
<dbReference type="AlphaFoldDB" id="A0A0R1U7K3"/>
<evidence type="ECO:0000259" key="5">
    <source>
        <dbReference type="SMART" id="SM00047"/>
    </source>
</evidence>
<organism evidence="6 7">
    <name type="scientific">Limosilactobacillus ingluviei DSM 15946</name>
    <dbReference type="NCBI Taxonomy" id="1423760"/>
    <lineage>
        <taxon>Bacteria</taxon>
        <taxon>Bacillati</taxon>
        <taxon>Bacillota</taxon>
        <taxon>Bacilli</taxon>
        <taxon>Lactobacillales</taxon>
        <taxon>Lactobacillaceae</taxon>
        <taxon>Limosilactobacillus</taxon>
    </lineage>
</organism>
<dbReference type="InterPro" id="IPR002901">
    <property type="entry name" value="MGlyc_endo_b_GlcNAc-like_dom"/>
</dbReference>
<gene>
    <name evidence="6" type="ORF">FC43_GL001847</name>
</gene>
<feature type="domain" description="Mannosyl-glycoprotein endo-beta-N-acetylglucosamidase-like" evidence="5">
    <location>
        <begin position="162"/>
        <end position="319"/>
    </location>
</feature>
<feature type="chain" id="PRO_5006411517" evidence="4">
    <location>
        <begin position="26"/>
        <end position="378"/>
    </location>
</feature>
<dbReference type="InterPro" id="IPR051056">
    <property type="entry name" value="Glycosyl_Hydrolase_73"/>
</dbReference>
<protein>
    <submittedName>
        <fullName evidence="6">Mannosyl-glycoprotein endo-beta-N-acetylglucosamidase</fullName>
    </submittedName>
</protein>
<keyword evidence="2" id="KW-0378">Hydrolase</keyword>
<sequence>MMHLKTTLTTAIAITTLTFSPLGQAANQLPPAACQQLASAVVLKTRQPLTTAELAALAPDSQQTYQHWLTEYQAQYQTAFAQGVADGCQGTWQRPTEWQDPVQPAGYQAGFDLACTHQPAPATEKPAATAPQPAPSSAPQPGAPAEVPPTAAPPAPTGAVDQQTYPARPLTPHQRAFIEQLVPAAQAIGQAHDLYPSVLLAQAALESNFGTSDLAVNHHNYFGIKGQYRAQGVTLPTVEHLNGQDVTVLGTFRHYPDEQAALADYAQVLAQPTYAGVHRHVATTYRQATQALRGTYATDPNYDRKLNQLIDTYQLTQYDRATPPADSAAPPTHRARPTVPQTSPSPTVATALKANWTWSVLGGAGSVGIIEVLRRLWH</sequence>
<proteinExistence type="inferred from homology"/>
<comment type="similarity">
    <text evidence="1">Belongs to the glycosyl hydrolase 73 family.</text>
</comment>
<comment type="caution">
    <text evidence="6">The sequence shown here is derived from an EMBL/GenBank/DDBJ whole genome shotgun (WGS) entry which is preliminary data.</text>
</comment>
<dbReference type="EMBL" id="AZFK01000052">
    <property type="protein sequence ID" value="KRL89225.1"/>
    <property type="molecule type" value="Genomic_DNA"/>
</dbReference>
<feature type="signal peptide" evidence="4">
    <location>
        <begin position="1"/>
        <end position="25"/>
    </location>
</feature>
<feature type="compositionally biased region" description="Pro residues" evidence="3">
    <location>
        <begin position="132"/>
        <end position="156"/>
    </location>
</feature>
<dbReference type="PANTHER" id="PTHR33308:SF9">
    <property type="entry name" value="PEPTIDOGLYCAN HYDROLASE FLGJ"/>
    <property type="match status" value="1"/>
</dbReference>
<feature type="region of interest" description="Disordered" evidence="3">
    <location>
        <begin position="321"/>
        <end position="346"/>
    </location>
</feature>
<feature type="compositionally biased region" description="Low complexity" evidence="3">
    <location>
        <begin position="119"/>
        <end position="131"/>
    </location>
</feature>